<evidence type="ECO:0000256" key="6">
    <source>
        <dbReference type="ARBA" id="ARBA00023004"/>
    </source>
</evidence>
<comment type="cofactor">
    <cofactor evidence="1">
        <name>pyridoxal 5'-phosphate</name>
        <dbReference type="ChEBI" id="CHEBI:597326"/>
    </cofactor>
</comment>
<evidence type="ECO:0000256" key="8">
    <source>
        <dbReference type="ARBA" id="ARBA00050776"/>
    </source>
</evidence>
<dbReference type="EMBL" id="BMOM01000017">
    <property type="protein sequence ID" value="GGM12900.1"/>
    <property type="molecule type" value="Genomic_DNA"/>
</dbReference>
<dbReference type="Pfam" id="PF00266">
    <property type="entry name" value="Aminotran_5"/>
    <property type="match status" value="1"/>
</dbReference>
<feature type="domain" description="Aminotransferase class V" evidence="9">
    <location>
        <begin position="2"/>
        <end position="363"/>
    </location>
</feature>
<evidence type="ECO:0000256" key="7">
    <source>
        <dbReference type="ARBA" id="ARBA00023014"/>
    </source>
</evidence>
<proteinExistence type="inferred from homology"/>
<keyword evidence="7" id="KW-0411">Iron-sulfur</keyword>
<dbReference type="RefSeq" id="WP_188904360.1">
    <property type="nucleotide sequence ID" value="NZ_BMOM01000017.1"/>
</dbReference>
<evidence type="ECO:0000256" key="5">
    <source>
        <dbReference type="ARBA" id="ARBA00022898"/>
    </source>
</evidence>
<keyword evidence="4" id="KW-0479">Metal-binding</keyword>
<protein>
    <submittedName>
        <fullName evidence="10">Aminotransferase V</fullName>
    </submittedName>
</protein>
<dbReference type="PANTHER" id="PTHR11601:SF34">
    <property type="entry name" value="CYSTEINE DESULFURASE"/>
    <property type="match status" value="1"/>
</dbReference>
<gene>
    <name evidence="10" type="ORF">GCM10010841_21840</name>
</gene>
<sequence length="377" mass="38896">MIYLDYAATHPMTADALAAYAHAAARPGNPASVHAAGQAARELLEEGRARVAAALGTDPRTLIANSGGTEGDNHVLLGVARAWQDAHGRPGHLITTPTEHSAVLAPARWLESQGWTVDWLAPDRGGHYAPADLAAALRPDTALVSIHHANNELGTVQDTPALAAIAAAQGVPYHTDAVQAPGVLPVDLPGWGVTYATFSAHKWGGPRGVGFVYVRRGADLPPVTLGGGQEGGLRPGTQNTAGVYAAGVALTHAQAAQEQTHAHLLELRDRFMQAVSSIPGLRWNHPPQGSPKVASLTLPGADGEALLMNLDLLEVAASAGSACSAGTMEPSHVLRAIGLSEADARASLRFSFGAATTAAEVDAAAEALRQAAQWSRA</sequence>
<dbReference type="InterPro" id="IPR016454">
    <property type="entry name" value="Cysteine_dSase"/>
</dbReference>
<comment type="catalytic activity">
    <reaction evidence="8">
        <text>(sulfur carrier)-H + L-cysteine = (sulfur carrier)-SH + L-alanine</text>
        <dbReference type="Rhea" id="RHEA:43892"/>
        <dbReference type="Rhea" id="RHEA-COMP:14737"/>
        <dbReference type="Rhea" id="RHEA-COMP:14739"/>
        <dbReference type="ChEBI" id="CHEBI:29917"/>
        <dbReference type="ChEBI" id="CHEBI:35235"/>
        <dbReference type="ChEBI" id="CHEBI:57972"/>
        <dbReference type="ChEBI" id="CHEBI:64428"/>
        <dbReference type="EC" id="2.8.1.7"/>
    </reaction>
</comment>
<dbReference type="PIRSF" id="PIRSF005572">
    <property type="entry name" value="NifS"/>
    <property type="match status" value="1"/>
</dbReference>
<dbReference type="InterPro" id="IPR015424">
    <property type="entry name" value="PyrdxlP-dep_Trfase"/>
</dbReference>
<evidence type="ECO:0000256" key="2">
    <source>
        <dbReference type="ARBA" id="ARBA00006490"/>
    </source>
</evidence>
<keyword evidence="3" id="KW-0808">Transferase</keyword>
<dbReference type="Gene3D" id="3.40.640.10">
    <property type="entry name" value="Type I PLP-dependent aspartate aminotransferase-like (Major domain)"/>
    <property type="match status" value="1"/>
</dbReference>
<dbReference type="SUPFAM" id="SSF53383">
    <property type="entry name" value="PLP-dependent transferases"/>
    <property type="match status" value="1"/>
</dbReference>
<organism evidence="10 11">
    <name type="scientific">Deinococcus aerophilus</name>
    <dbReference type="NCBI Taxonomy" id="522488"/>
    <lineage>
        <taxon>Bacteria</taxon>
        <taxon>Thermotogati</taxon>
        <taxon>Deinococcota</taxon>
        <taxon>Deinococci</taxon>
        <taxon>Deinococcales</taxon>
        <taxon>Deinococcaceae</taxon>
        <taxon>Deinococcus</taxon>
    </lineage>
</organism>
<reference evidence="11" key="1">
    <citation type="journal article" date="2019" name="Int. J. Syst. Evol. Microbiol.">
        <title>The Global Catalogue of Microorganisms (GCM) 10K type strain sequencing project: providing services to taxonomists for standard genome sequencing and annotation.</title>
        <authorList>
            <consortium name="The Broad Institute Genomics Platform"/>
            <consortium name="The Broad Institute Genome Sequencing Center for Infectious Disease"/>
            <person name="Wu L."/>
            <person name="Ma J."/>
        </authorList>
    </citation>
    <scope>NUCLEOTIDE SEQUENCE [LARGE SCALE GENOMIC DNA]</scope>
    <source>
        <strain evidence="11">JCM 15443</strain>
    </source>
</reference>
<comment type="caution">
    <text evidence="10">The sequence shown here is derived from an EMBL/GenBank/DDBJ whole genome shotgun (WGS) entry which is preliminary data.</text>
</comment>
<keyword evidence="5" id="KW-0663">Pyridoxal phosphate</keyword>
<accession>A0ABQ2GUQ1</accession>
<dbReference type="InterPro" id="IPR015421">
    <property type="entry name" value="PyrdxlP-dep_Trfase_major"/>
</dbReference>
<keyword evidence="6" id="KW-0408">Iron</keyword>
<evidence type="ECO:0000256" key="3">
    <source>
        <dbReference type="ARBA" id="ARBA00022679"/>
    </source>
</evidence>
<dbReference type="Gene3D" id="3.90.1150.10">
    <property type="entry name" value="Aspartate Aminotransferase, domain 1"/>
    <property type="match status" value="1"/>
</dbReference>
<dbReference type="InterPro" id="IPR000192">
    <property type="entry name" value="Aminotrans_V_dom"/>
</dbReference>
<dbReference type="PANTHER" id="PTHR11601">
    <property type="entry name" value="CYSTEINE DESULFURYLASE FAMILY MEMBER"/>
    <property type="match status" value="1"/>
</dbReference>
<evidence type="ECO:0000259" key="9">
    <source>
        <dbReference type="Pfam" id="PF00266"/>
    </source>
</evidence>
<comment type="similarity">
    <text evidence="2">Belongs to the class-V pyridoxal-phosphate-dependent aminotransferase family. NifS/IscS subfamily.</text>
</comment>
<evidence type="ECO:0000256" key="4">
    <source>
        <dbReference type="ARBA" id="ARBA00022723"/>
    </source>
</evidence>
<evidence type="ECO:0000313" key="11">
    <source>
        <dbReference type="Proteomes" id="UP000661918"/>
    </source>
</evidence>
<keyword evidence="11" id="KW-1185">Reference proteome</keyword>
<evidence type="ECO:0000256" key="1">
    <source>
        <dbReference type="ARBA" id="ARBA00001933"/>
    </source>
</evidence>
<dbReference type="GO" id="GO:0008483">
    <property type="term" value="F:transaminase activity"/>
    <property type="evidence" value="ECO:0007669"/>
    <property type="project" value="UniProtKB-KW"/>
</dbReference>
<name>A0ABQ2GUQ1_9DEIO</name>
<dbReference type="InterPro" id="IPR015422">
    <property type="entry name" value="PyrdxlP-dep_Trfase_small"/>
</dbReference>
<evidence type="ECO:0000313" key="10">
    <source>
        <dbReference type="EMBL" id="GGM12900.1"/>
    </source>
</evidence>
<keyword evidence="10" id="KW-0032">Aminotransferase</keyword>
<dbReference type="Proteomes" id="UP000661918">
    <property type="component" value="Unassembled WGS sequence"/>
</dbReference>